<dbReference type="EMBL" id="FNQE01000002">
    <property type="protein sequence ID" value="SDY57334.1"/>
    <property type="molecule type" value="Genomic_DNA"/>
</dbReference>
<accession>A0A1H3L0C1</accession>
<evidence type="ECO:0000256" key="1">
    <source>
        <dbReference type="SAM" id="Phobius"/>
    </source>
</evidence>
<keyword evidence="1" id="KW-0812">Transmembrane</keyword>
<name>A0A1H3L0C1_9FIRM</name>
<keyword evidence="1" id="KW-1133">Transmembrane helix</keyword>
<dbReference type="RefSeq" id="WP_091726386.1">
    <property type="nucleotide sequence ID" value="NZ_FNQE01000002.1"/>
</dbReference>
<dbReference type="OrthoDB" id="1685240at2"/>
<feature type="transmembrane region" description="Helical" evidence="1">
    <location>
        <begin position="12"/>
        <end position="32"/>
    </location>
</feature>
<dbReference type="Proteomes" id="UP000198625">
    <property type="component" value="Unassembled WGS sequence"/>
</dbReference>
<feature type="transmembrane region" description="Helical" evidence="1">
    <location>
        <begin position="44"/>
        <end position="64"/>
    </location>
</feature>
<dbReference type="NCBIfam" id="TIGR02893">
    <property type="entry name" value="spore_yabQ"/>
    <property type="match status" value="1"/>
</dbReference>
<reference evidence="2 3" key="1">
    <citation type="submission" date="2016-10" db="EMBL/GenBank/DDBJ databases">
        <authorList>
            <person name="de Groot N.N."/>
        </authorList>
    </citation>
    <scope>NUCLEOTIDE SEQUENCE [LARGE SCALE GENOMIC DNA]</scope>
    <source>
        <strain evidence="2 3">DSM 21650</strain>
    </source>
</reference>
<dbReference type="InterPro" id="IPR019074">
    <property type="entry name" value="YabQ"/>
</dbReference>
<feature type="transmembrane region" description="Helical" evidence="1">
    <location>
        <begin position="92"/>
        <end position="112"/>
    </location>
</feature>
<sequence>MDSYVQNQGYIFLSTLYGGIIIGFAYDIYRIFRYYFKPKKIATFIEDFIFWIIISLISLTVLLYTNWGEIRGYVFIGFFSGAFLYSKLLSKIIISTIVWIVNGIISILRRVFKVIFFPFRLIMSKLREPYVKLKSSVNRLTRKTKRYLGLPFVVLKRCKKNIKTLFRKK</sequence>
<organism evidence="2 3">
    <name type="scientific">Proteiniborus ethanoligenes</name>
    <dbReference type="NCBI Taxonomy" id="415015"/>
    <lineage>
        <taxon>Bacteria</taxon>
        <taxon>Bacillati</taxon>
        <taxon>Bacillota</taxon>
        <taxon>Clostridia</taxon>
        <taxon>Eubacteriales</taxon>
        <taxon>Proteiniborus</taxon>
    </lineage>
</organism>
<dbReference type="Pfam" id="PF09578">
    <property type="entry name" value="Spore_YabQ"/>
    <property type="match status" value="1"/>
</dbReference>
<dbReference type="AlphaFoldDB" id="A0A1H3L0C1"/>
<proteinExistence type="predicted"/>
<dbReference type="STRING" id="415015.SAMN05660462_00380"/>
<keyword evidence="3" id="KW-1185">Reference proteome</keyword>
<protein>
    <submittedName>
        <fullName evidence="2">Spore cortex biosynthesis protein YabQ</fullName>
    </submittedName>
</protein>
<evidence type="ECO:0000313" key="2">
    <source>
        <dbReference type="EMBL" id="SDY57334.1"/>
    </source>
</evidence>
<evidence type="ECO:0000313" key="3">
    <source>
        <dbReference type="Proteomes" id="UP000198625"/>
    </source>
</evidence>
<keyword evidence="1" id="KW-0472">Membrane</keyword>
<gene>
    <name evidence="2" type="ORF">SAMN05660462_00380</name>
</gene>